<dbReference type="PROSITE" id="PS50893">
    <property type="entry name" value="ABC_TRANSPORTER_2"/>
    <property type="match status" value="1"/>
</dbReference>
<evidence type="ECO:0000256" key="7">
    <source>
        <dbReference type="ARBA" id="ARBA00023136"/>
    </source>
</evidence>
<dbReference type="STRING" id="561184.SAMN05216376_107203"/>
<dbReference type="FunFam" id="3.40.50.300:FF:000042">
    <property type="entry name" value="Maltose/maltodextrin ABC transporter, ATP-binding protein"/>
    <property type="match status" value="1"/>
</dbReference>
<evidence type="ECO:0000256" key="1">
    <source>
        <dbReference type="ARBA" id="ARBA00005417"/>
    </source>
</evidence>
<dbReference type="InterPro" id="IPR047641">
    <property type="entry name" value="ABC_transpr_MalK/UgpC-like"/>
</dbReference>
<dbReference type="Gene3D" id="2.40.50.140">
    <property type="entry name" value="Nucleic acid-binding proteins"/>
    <property type="match status" value="1"/>
</dbReference>
<dbReference type="InterPro" id="IPR012340">
    <property type="entry name" value="NA-bd_OB-fold"/>
</dbReference>
<keyword evidence="6 8" id="KW-0067">ATP-binding</keyword>
<dbReference type="InterPro" id="IPR017871">
    <property type="entry name" value="ABC_transporter-like_CS"/>
</dbReference>
<dbReference type="GO" id="GO:0016887">
    <property type="term" value="F:ATP hydrolysis activity"/>
    <property type="evidence" value="ECO:0007669"/>
    <property type="project" value="InterPro"/>
</dbReference>
<sequence>MKDAGVHLRGIKKSFGAIDVIRGVDMDIQRGQFAVFVGPSGCGKSTLLRMIAGLEDTSDGQIAIGDRDVTHEDPADRGVAMVFQSYALYPHLSVYENMAFSLRLAKRPKAEVDEKVREAAGILQLVEHLDKKPAQLSGGQRQRVAIGRAIVRAPEVFLFDEPLSNLDAELRVQMRLELARLHKALGATMIYVTHDQVEAMTLADTIFVLQGGYVQQSGAPLDLYDDPSNRFVAGFIGSPSMNFLDATVSGHGDNGVTATLTGQPDISFDIPLVDRPAHGARIALGMRPEHLQVTEGQGLRVTVDVAEELGGVSYQHGTLDGGEPVIFQQTGARHGMHGTIQTVTPDPGRIFVFDAEGDRIR</sequence>
<dbReference type="InterPro" id="IPR003593">
    <property type="entry name" value="AAA+_ATPase"/>
</dbReference>
<keyword evidence="3" id="KW-1003">Cell membrane</keyword>
<dbReference type="AlphaFoldDB" id="A0A0B3SDB1"/>
<dbReference type="Gene3D" id="2.40.50.100">
    <property type="match status" value="1"/>
</dbReference>
<accession>A0A0B3SDB1</accession>
<comment type="similarity">
    <text evidence="1">Belongs to the ABC transporter superfamily.</text>
</comment>
<keyword evidence="5" id="KW-0547">Nucleotide-binding</keyword>
<evidence type="ECO:0000256" key="3">
    <source>
        <dbReference type="ARBA" id="ARBA00022475"/>
    </source>
</evidence>
<proteinExistence type="inferred from homology"/>
<dbReference type="InterPro" id="IPR015855">
    <property type="entry name" value="ABC_transpr_MalK-like"/>
</dbReference>
<evidence type="ECO:0000256" key="6">
    <source>
        <dbReference type="ARBA" id="ARBA00022840"/>
    </source>
</evidence>
<dbReference type="Pfam" id="PF00005">
    <property type="entry name" value="ABC_tran"/>
    <property type="match status" value="1"/>
</dbReference>
<dbReference type="InterPro" id="IPR003439">
    <property type="entry name" value="ABC_transporter-like_ATP-bd"/>
</dbReference>
<evidence type="ECO:0000256" key="5">
    <source>
        <dbReference type="ARBA" id="ARBA00022741"/>
    </source>
</evidence>
<dbReference type="InterPro" id="IPR027417">
    <property type="entry name" value="P-loop_NTPase"/>
</dbReference>
<evidence type="ECO:0000256" key="2">
    <source>
        <dbReference type="ARBA" id="ARBA00022448"/>
    </source>
</evidence>
<name>A0A0B3SDB1_9RHOB</name>
<comment type="caution">
    <text evidence="8">The sequence shown here is derived from an EMBL/GenBank/DDBJ whole genome shotgun (WGS) entry which is preliminary data.</text>
</comment>
<dbReference type="CDD" id="cd03301">
    <property type="entry name" value="ABC_MalK_N"/>
    <property type="match status" value="1"/>
</dbReference>
<dbReference type="PANTHER" id="PTHR43875">
    <property type="entry name" value="MALTODEXTRIN IMPORT ATP-BINDING PROTEIN MSMX"/>
    <property type="match status" value="1"/>
</dbReference>
<dbReference type="InterPro" id="IPR040582">
    <property type="entry name" value="OB_MalK-like"/>
</dbReference>
<dbReference type="PROSITE" id="PS00211">
    <property type="entry name" value="ABC_TRANSPORTER_1"/>
    <property type="match status" value="1"/>
</dbReference>
<dbReference type="SUPFAM" id="SSF52540">
    <property type="entry name" value="P-loop containing nucleoside triphosphate hydrolases"/>
    <property type="match status" value="1"/>
</dbReference>
<dbReference type="InterPro" id="IPR008995">
    <property type="entry name" value="Mo/tungstate-bd_C_term_dom"/>
</dbReference>
<dbReference type="GO" id="GO:1990060">
    <property type="term" value="C:maltose transport complex"/>
    <property type="evidence" value="ECO:0007669"/>
    <property type="project" value="TreeGrafter"/>
</dbReference>
<keyword evidence="7" id="KW-0472">Membrane</keyword>
<dbReference type="RefSeq" id="WP_043137063.1">
    <property type="nucleotide sequence ID" value="NZ_AP022337.1"/>
</dbReference>
<dbReference type="GO" id="GO:0015423">
    <property type="term" value="F:ABC-type maltose transporter activity"/>
    <property type="evidence" value="ECO:0007669"/>
    <property type="project" value="TreeGrafter"/>
</dbReference>
<dbReference type="NCBIfam" id="NF008653">
    <property type="entry name" value="PRK11650.1"/>
    <property type="match status" value="1"/>
</dbReference>
<keyword evidence="4" id="KW-0997">Cell inner membrane</keyword>
<dbReference type="Gene3D" id="3.40.50.300">
    <property type="entry name" value="P-loop containing nucleotide triphosphate hydrolases"/>
    <property type="match status" value="1"/>
</dbReference>
<gene>
    <name evidence="8" type="ORF">OA50_00545</name>
</gene>
<dbReference type="EMBL" id="JSUQ01000002">
    <property type="protein sequence ID" value="KHQ54711.1"/>
    <property type="molecule type" value="Genomic_DNA"/>
</dbReference>
<keyword evidence="2" id="KW-0813">Transport</keyword>
<dbReference type="Pfam" id="PF17912">
    <property type="entry name" value="OB_MalK"/>
    <property type="match status" value="1"/>
</dbReference>
<dbReference type="OrthoDB" id="9802264at2"/>
<dbReference type="GO" id="GO:0005524">
    <property type="term" value="F:ATP binding"/>
    <property type="evidence" value="ECO:0007669"/>
    <property type="project" value="UniProtKB-KW"/>
</dbReference>
<dbReference type="Proteomes" id="UP000030960">
    <property type="component" value="Unassembled WGS sequence"/>
</dbReference>
<organism evidence="8 9">
    <name type="scientific">Mameliella alba</name>
    <dbReference type="NCBI Taxonomy" id="561184"/>
    <lineage>
        <taxon>Bacteria</taxon>
        <taxon>Pseudomonadati</taxon>
        <taxon>Pseudomonadota</taxon>
        <taxon>Alphaproteobacteria</taxon>
        <taxon>Rhodobacterales</taxon>
        <taxon>Roseobacteraceae</taxon>
        <taxon>Mameliella</taxon>
    </lineage>
</organism>
<dbReference type="SMART" id="SM00382">
    <property type="entry name" value="AAA"/>
    <property type="match status" value="1"/>
</dbReference>
<evidence type="ECO:0000256" key="4">
    <source>
        <dbReference type="ARBA" id="ARBA00022519"/>
    </source>
</evidence>
<dbReference type="SUPFAM" id="SSF50331">
    <property type="entry name" value="MOP-like"/>
    <property type="match status" value="1"/>
</dbReference>
<evidence type="ECO:0000313" key="8">
    <source>
        <dbReference type="EMBL" id="KHQ54711.1"/>
    </source>
</evidence>
<reference evidence="8 9" key="1">
    <citation type="submission" date="2014-10" db="EMBL/GenBank/DDBJ databases">
        <title>Genome sequence of Ponticoccus sp. strain UMTAT08 isolated from clonal culture of toxic dinoflagellate Alexandrium tamiyavanichii.</title>
        <authorList>
            <person name="Gan H.Y."/>
            <person name="Muhd D.-D."/>
            <person name="Mohd Noor M.E."/>
            <person name="Yeong Y.S."/>
            <person name="Usup G."/>
        </authorList>
    </citation>
    <scope>NUCLEOTIDE SEQUENCE [LARGE SCALE GENOMIC DNA]</scope>
    <source>
        <strain evidence="8 9">UMTAT08</strain>
    </source>
</reference>
<keyword evidence="9" id="KW-1185">Reference proteome</keyword>
<evidence type="ECO:0000313" key="9">
    <source>
        <dbReference type="Proteomes" id="UP000030960"/>
    </source>
</evidence>
<dbReference type="GO" id="GO:0055052">
    <property type="term" value="C:ATP-binding cassette (ABC) transporter complex, substrate-binding subunit-containing"/>
    <property type="evidence" value="ECO:0007669"/>
    <property type="project" value="TreeGrafter"/>
</dbReference>
<protein>
    <submittedName>
        <fullName evidence="8">Glycerol-3-phosphate ABC transporter, ATP-binding protein UgpC</fullName>
    </submittedName>
</protein>
<dbReference type="PANTHER" id="PTHR43875:SF3">
    <property type="entry name" value="MALTOSE_MALTODEXTRIN IMPORT ATP-BINDING PROTEIN MALK"/>
    <property type="match status" value="1"/>
</dbReference>